<gene>
    <name evidence="2" type="ORF">AUC70_01585</name>
</gene>
<reference evidence="2 3" key="1">
    <citation type="journal article" date="2016" name="Environ. Microbiol.">
        <title>New Methyloceanibacter diversity from North Sea sediments includes methanotroph containing solely the soluble methane monooxygenase.</title>
        <authorList>
            <person name="Vekeman B."/>
            <person name="Kerckhof F.M."/>
            <person name="Cremers G."/>
            <person name="de Vos P."/>
            <person name="Vandamme P."/>
            <person name="Boon N."/>
            <person name="Op den Camp H.J."/>
            <person name="Heylen K."/>
        </authorList>
    </citation>
    <scope>NUCLEOTIDE SEQUENCE [LARGE SCALE GENOMIC DNA]</scope>
    <source>
        <strain evidence="2 3">R-67176</strain>
    </source>
</reference>
<evidence type="ECO:0000256" key="1">
    <source>
        <dbReference type="SAM" id="Phobius"/>
    </source>
</evidence>
<dbReference type="STRING" id="1774970.AUC70_01585"/>
<dbReference type="RefSeq" id="WP_069443820.1">
    <property type="nucleotide sequence ID" value="NZ_LPWE01000010.1"/>
</dbReference>
<accession>A0A1E3VRP7</accession>
<sequence length="183" mass="20063">MMPFLISALVTILPDYIYRRYGQGKRPGKEITLHNFWYELRWGLIAWIVLVLLILLLGGGGDVGSAEMTTVNGNASANDLPFFITAPGHTDGLLVAVALSLVLVVLGLGLLYFRIQAWPDRLARGATKVQLQIVGILGLISLFTFNNIYWVAGLVLASIRFPDFVTPLKDMAKALSKSSETKT</sequence>
<dbReference type="EMBL" id="LPWE01000010">
    <property type="protein sequence ID" value="ODR95616.1"/>
    <property type="molecule type" value="Genomic_DNA"/>
</dbReference>
<name>A0A1E3VRP7_9HYPH</name>
<keyword evidence="3" id="KW-1185">Reference proteome</keyword>
<evidence type="ECO:0000313" key="3">
    <source>
        <dbReference type="Proteomes" id="UP000094172"/>
    </source>
</evidence>
<comment type="caution">
    <text evidence="2">The sequence shown here is derived from an EMBL/GenBank/DDBJ whole genome shotgun (WGS) entry which is preliminary data.</text>
</comment>
<keyword evidence="1" id="KW-0472">Membrane</keyword>
<organism evidence="2 3">
    <name type="scientific">Methyloceanibacter stevinii</name>
    <dbReference type="NCBI Taxonomy" id="1774970"/>
    <lineage>
        <taxon>Bacteria</taxon>
        <taxon>Pseudomonadati</taxon>
        <taxon>Pseudomonadota</taxon>
        <taxon>Alphaproteobacteria</taxon>
        <taxon>Hyphomicrobiales</taxon>
        <taxon>Hyphomicrobiaceae</taxon>
        <taxon>Methyloceanibacter</taxon>
    </lineage>
</organism>
<dbReference type="Proteomes" id="UP000094172">
    <property type="component" value="Unassembled WGS sequence"/>
</dbReference>
<keyword evidence="1" id="KW-0812">Transmembrane</keyword>
<evidence type="ECO:0000313" key="2">
    <source>
        <dbReference type="EMBL" id="ODR95616.1"/>
    </source>
</evidence>
<keyword evidence="1" id="KW-1133">Transmembrane helix</keyword>
<feature type="transmembrane region" description="Helical" evidence="1">
    <location>
        <begin position="93"/>
        <end position="113"/>
    </location>
</feature>
<proteinExistence type="predicted"/>
<feature type="transmembrane region" description="Helical" evidence="1">
    <location>
        <begin position="43"/>
        <end position="60"/>
    </location>
</feature>
<dbReference type="AlphaFoldDB" id="A0A1E3VRP7"/>
<protein>
    <submittedName>
        <fullName evidence="2">Uncharacterized protein</fullName>
    </submittedName>
</protein>
<feature type="transmembrane region" description="Helical" evidence="1">
    <location>
        <begin position="133"/>
        <end position="159"/>
    </location>
</feature>